<keyword evidence="2" id="KW-1185">Reference proteome</keyword>
<accession>A0A5B7JPR0</accession>
<evidence type="ECO:0000313" key="2">
    <source>
        <dbReference type="Proteomes" id="UP000324222"/>
    </source>
</evidence>
<protein>
    <submittedName>
        <fullName evidence="1">Uncharacterized protein</fullName>
    </submittedName>
</protein>
<dbReference type="Proteomes" id="UP000324222">
    <property type="component" value="Unassembled WGS sequence"/>
</dbReference>
<proteinExistence type="predicted"/>
<dbReference type="AlphaFoldDB" id="A0A5B7JPR0"/>
<organism evidence="1 2">
    <name type="scientific">Portunus trituberculatus</name>
    <name type="common">Swimming crab</name>
    <name type="synonym">Neptunus trituberculatus</name>
    <dbReference type="NCBI Taxonomy" id="210409"/>
    <lineage>
        <taxon>Eukaryota</taxon>
        <taxon>Metazoa</taxon>
        <taxon>Ecdysozoa</taxon>
        <taxon>Arthropoda</taxon>
        <taxon>Crustacea</taxon>
        <taxon>Multicrustacea</taxon>
        <taxon>Malacostraca</taxon>
        <taxon>Eumalacostraca</taxon>
        <taxon>Eucarida</taxon>
        <taxon>Decapoda</taxon>
        <taxon>Pleocyemata</taxon>
        <taxon>Brachyura</taxon>
        <taxon>Eubrachyura</taxon>
        <taxon>Portunoidea</taxon>
        <taxon>Portunidae</taxon>
        <taxon>Portuninae</taxon>
        <taxon>Portunus</taxon>
    </lineage>
</organism>
<dbReference type="EMBL" id="VSRR010105491">
    <property type="protein sequence ID" value="MPC96316.1"/>
    <property type="molecule type" value="Genomic_DNA"/>
</dbReference>
<reference evidence="1 2" key="1">
    <citation type="submission" date="2019-05" db="EMBL/GenBank/DDBJ databases">
        <title>Another draft genome of Portunus trituberculatus and its Hox gene families provides insights of decapod evolution.</title>
        <authorList>
            <person name="Jeong J.-H."/>
            <person name="Song I."/>
            <person name="Kim S."/>
            <person name="Choi T."/>
            <person name="Kim D."/>
            <person name="Ryu S."/>
            <person name="Kim W."/>
        </authorList>
    </citation>
    <scope>NUCLEOTIDE SEQUENCE [LARGE SCALE GENOMIC DNA]</scope>
    <source>
        <tissue evidence="1">Muscle</tissue>
    </source>
</reference>
<gene>
    <name evidence="1" type="ORF">E2C01_091567</name>
</gene>
<name>A0A5B7JPR0_PORTR</name>
<comment type="caution">
    <text evidence="1">The sequence shown here is derived from an EMBL/GenBank/DDBJ whole genome shotgun (WGS) entry which is preliminary data.</text>
</comment>
<evidence type="ECO:0000313" key="1">
    <source>
        <dbReference type="EMBL" id="MPC96316.1"/>
    </source>
</evidence>
<sequence length="111" mass="12191">MIIKATVNNIKIQIRPTHLTAINLQHSDEEINRLHIRIATIWNSLLSGTDPKRIQTYCASDPLIPLGSSTYSHALPLLLADISSNGSAIRRVCSILCHSSMAGVYVRPTTT</sequence>